<accession>A0AAE0RL83</accession>
<dbReference type="Proteomes" id="UP001195483">
    <property type="component" value="Unassembled WGS sequence"/>
</dbReference>
<dbReference type="PANTHER" id="PTHR43022">
    <property type="entry name" value="PROTEIN SMF"/>
    <property type="match status" value="1"/>
</dbReference>
<dbReference type="EMBL" id="JAEAOA010001795">
    <property type="protein sequence ID" value="KAK3575724.1"/>
    <property type="molecule type" value="Genomic_DNA"/>
</dbReference>
<dbReference type="PANTHER" id="PTHR43022:SF1">
    <property type="entry name" value="PROTEIN SMF"/>
    <property type="match status" value="1"/>
</dbReference>
<reference evidence="3" key="3">
    <citation type="submission" date="2023-05" db="EMBL/GenBank/DDBJ databases">
        <authorList>
            <person name="Smith C.H."/>
        </authorList>
    </citation>
    <scope>NUCLEOTIDE SEQUENCE</scope>
    <source>
        <strain evidence="3">CHS0354</strain>
        <tissue evidence="3">Mantle</tissue>
    </source>
</reference>
<evidence type="ECO:0000256" key="1">
    <source>
        <dbReference type="ARBA" id="ARBA00006525"/>
    </source>
</evidence>
<proteinExistence type="inferred from homology"/>
<feature type="domain" description="Smf/DprA SLOG" evidence="2">
    <location>
        <begin position="111"/>
        <end position="150"/>
    </location>
</feature>
<reference evidence="3" key="1">
    <citation type="journal article" date="2021" name="Genome Biol. Evol.">
        <title>A High-Quality Reference Genome for a Parasitic Bivalve with Doubly Uniparental Inheritance (Bivalvia: Unionida).</title>
        <authorList>
            <person name="Smith C.H."/>
        </authorList>
    </citation>
    <scope>NUCLEOTIDE SEQUENCE</scope>
    <source>
        <strain evidence="3">CHS0354</strain>
    </source>
</reference>
<protein>
    <recommendedName>
        <fullName evidence="2">Smf/DprA SLOG domain-containing protein</fullName>
    </recommendedName>
</protein>
<evidence type="ECO:0000313" key="4">
    <source>
        <dbReference type="Proteomes" id="UP001195483"/>
    </source>
</evidence>
<dbReference type="Pfam" id="PF02481">
    <property type="entry name" value="DNA_processg_A"/>
    <property type="match status" value="1"/>
</dbReference>
<sequence length="155" mass="17280">MDEPARREVLTQVCAQFSVKAPPPLKSLNWQKKKENCWKNTNQLVYVSLRRIPAPCLKKSTARRRCCSTKAVSTACRRRVLPLSDHAKNSRTRRVLPKNSQKNCRKKSPIGLAYGIDSVAHRSALKAELKTSAVLGSGIFNIYPPSNTALGATDY</sequence>
<keyword evidence="4" id="KW-1185">Reference proteome</keyword>
<organism evidence="3 4">
    <name type="scientific">Potamilus streckersoni</name>
    <dbReference type="NCBI Taxonomy" id="2493646"/>
    <lineage>
        <taxon>Eukaryota</taxon>
        <taxon>Metazoa</taxon>
        <taxon>Spiralia</taxon>
        <taxon>Lophotrochozoa</taxon>
        <taxon>Mollusca</taxon>
        <taxon>Bivalvia</taxon>
        <taxon>Autobranchia</taxon>
        <taxon>Heteroconchia</taxon>
        <taxon>Palaeoheterodonta</taxon>
        <taxon>Unionida</taxon>
        <taxon>Unionoidea</taxon>
        <taxon>Unionidae</taxon>
        <taxon>Ambleminae</taxon>
        <taxon>Lampsilini</taxon>
        <taxon>Potamilus</taxon>
    </lineage>
</organism>
<evidence type="ECO:0000313" key="3">
    <source>
        <dbReference type="EMBL" id="KAK3575724.1"/>
    </source>
</evidence>
<reference evidence="3" key="2">
    <citation type="journal article" date="2021" name="Genome Biol. Evol.">
        <title>Developing a high-quality reference genome for a parasitic bivalve with doubly uniparental inheritance (Bivalvia: Unionida).</title>
        <authorList>
            <person name="Smith C.H."/>
        </authorList>
    </citation>
    <scope>NUCLEOTIDE SEQUENCE</scope>
    <source>
        <strain evidence="3">CHS0354</strain>
        <tissue evidence="3">Mantle</tissue>
    </source>
</reference>
<dbReference type="AlphaFoldDB" id="A0AAE0RL83"/>
<comment type="caution">
    <text evidence="3">The sequence shown here is derived from an EMBL/GenBank/DDBJ whole genome shotgun (WGS) entry which is preliminary data.</text>
</comment>
<dbReference type="InterPro" id="IPR003488">
    <property type="entry name" value="DprA"/>
</dbReference>
<gene>
    <name evidence="3" type="ORF">CHS0354_030056</name>
</gene>
<dbReference type="InterPro" id="IPR057666">
    <property type="entry name" value="DrpA_SLOG"/>
</dbReference>
<dbReference type="Gene3D" id="3.40.50.450">
    <property type="match status" value="1"/>
</dbReference>
<evidence type="ECO:0000259" key="2">
    <source>
        <dbReference type="Pfam" id="PF02481"/>
    </source>
</evidence>
<comment type="similarity">
    <text evidence="1">Belongs to the DprA/Smf family.</text>
</comment>
<name>A0AAE0RL83_9BIVA</name>